<dbReference type="CDD" id="cd12057">
    <property type="entry name" value="SH3_CIN85_3"/>
    <property type="match status" value="1"/>
</dbReference>
<reference evidence="6" key="1">
    <citation type="submission" date="2011-12" db="EMBL/GenBank/DDBJ databases">
        <title>The Draft Genome of Lepisosteus oculatus.</title>
        <authorList>
            <consortium name="The Broad Institute Genome Assembly &amp; Analysis Group"/>
            <consortium name="Computational R&amp;D Group"/>
            <consortium name="and Sequencing Platform"/>
            <person name="Di Palma F."/>
            <person name="Alfoldi J."/>
            <person name="Johnson J."/>
            <person name="Berlin A."/>
            <person name="Gnerre S."/>
            <person name="Jaffe D."/>
            <person name="MacCallum I."/>
            <person name="Young S."/>
            <person name="Walker B.J."/>
            <person name="Lander E.S."/>
            <person name="Lindblad-Toh K."/>
        </authorList>
    </citation>
    <scope>NUCLEOTIDE SEQUENCE [LARGE SCALE GENOMIC DNA]</scope>
</reference>
<dbReference type="Ensembl" id="ENSLOCT00000004238.1">
    <property type="protein sequence ID" value="ENSLOCP00000004230.1"/>
    <property type="gene ID" value="ENSLOCG00000003567.1"/>
</dbReference>
<feature type="region of interest" description="Disordered" evidence="3">
    <location>
        <begin position="476"/>
        <end position="608"/>
    </location>
</feature>
<keyword evidence="1 2" id="KW-0728">SH3 domain</keyword>
<evidence type="ECO:0000313" key="5">
    <source>
        <dbReference type="Ensembl" id="ENSLOCP00000004230.1"/>
    </source>
</evidence>
<dbReference type="Gene3D" id="2.30.30.40">
    <property type="entry name" value="SH3 Domains"/>
    <property type="match status" value="3"/>
</dbReference>
<dbReference type="OMA" id="PNSCHRS"/>
<feature type="domain" description="SH3" evidence="4">
    <location>
        <begin position="1"/>
        <end position="57"/>
    </location>
</feature>
<feature type="compositionally biased region" description="Basic and acidic residues" evidence="3">
    <location>
        <begin position="352"/>
        <end position="384"/>
    </location>
</feature>
<dbReference type="GeneTree" id="ENSGT00940000155886"/>
<sequence length="663" mass="72418">VEAIVEFDYKAQHDDELTIAVGDIISNIRKDDGGWWEGEISGRRGLFPDNFVRLEIKRCFQKKTQPQAGSVPAKPPHPLRDGGCALLSRSIIDTNRAGMKRKLRRCQGVLIYCPSWNTELVVKLGEGQAYVGEVEEGWWEGTLNGRTGMFPSNFIRELPLESDDLTPQEEARSTRTSVKDSTGSESDGGDSSSTKSDGGSGSLYTRIQPKKVKGFGFGDIFKDQPIKLRPRSMDIDSELGLQEKQQVAKKVPSAGAPQEAPARSEPDSKAKAKEYCKVIFPYEAQNEDELTIKEGDIVAIVSKECGDAGWWLGELYGRQGVFPDNFVKLLAPDVEKERPKKPPPPAAPVGKHSTDKKPEVKKVPPDRPESLPHRGEEKAHEMSRKKCSCVASLRPEVNSIFPPPMSGSFVRVLLVPDLHPGSSVSAPALGLLLGQPPIALVVSSVSLFLFLVTTAQPSLLDIEDFDSIVSTAEKLNHPTASRPRVTDRRPRSQIFTSSSLSSPDLLDSPSPEEDRKEKEEQDSPSPKALDTGRKAPKPVPVLPVPESKTPLPPKPGAPPSSSGAGNAASSLHPGGPAVAPRPPSPLPFGADAKPKNDHASPGAPPTMEELRSQLRDLRGVIELMKTQHKKEIKQLMNELDEEKKIRLSLQMEVEHIKKVLHSK</sequence>
<dbReference type="InParanoid" id="W5M772"/>
<dbReference type="SMART" id="SM00326">
    <property type="entry name" value="SH3"/>
    <property type="match status" value="3"/>
</dbReference>
<dbReference type="EMBL" id="AHAT01003222">
    <property type="status" value="NOT_ANNOTATED_CDS"/>
    <property type="molecule type" value="Genomic_DNA"/>
</dbReference>
<feature type="compositionally biased region" description="Low complexity" evidence="3">
    <location>
        <begin position="179"/>
        <end position="197"/>
    </location>
</feature>
<dbReference type="SUPFAM" id="SSF50044">
    <property type="entry name" value="SH3-domain"/>
    <property type="match status" value="3"/>
</dbReference>
<dbReference type="InterPro" id="IPR035770">
    <property type="entry name" value="CIN85_SH3_1"/>
</dbReference>
<dbReference type="EMBL" id="AHAT01003219">
    <property type="status" value="NOT_ANNOTATED_CDS"/>
    <property type="molecule type" value="Genomic_DNA"/>
</dbReference>
<feature type="compositionally biased region" description="Low complexity" evidence="3">
    <location>
        <begin position="559"/>
        <end position="578"/>
    </location>
</feature>
<reference evidence="5" key="2">
    <citation type="submission" date="2025-08" db="UniProtKB">
        <authorList>
            <consortium name="Ensembl"/>
        </authorList>
    </citation>
    <scope>IDENTIFICATION</scope>
</reference>
<dbReference type="AlphaFoldDB" id="W5M772"/>
<dbReference type="InterPro" id="IPR050384">
    <property type="entry name" value="Endophilin_SH3RF"/>
</dbReference>
<dbReference type="PRINTS" id="PR00452">
    <property type="entry name" value="SH3DOMAIN"/>
</dbReference>
<evidence type="ECO:0000313" key="6">
    <source>
        <dbReference type="Proteomes" id="UP000018468"/>
    </source>
</evidence>
<dbReference type="Bgee" id="ENSLOCG00000003567">
    <property type="expression patterns" value="Expressed in camera-type eye and 13 other cell types or tissues"/>
</dbReference>
<dbReference type="Pfam" id="PF07653">
    <property type="entry name" value="SH3_2"/>
    <property type="match status" value="1"/>
</dbReference>
<evidence type="ECO:0000256" key="1">
    <source>
        <dbReference type="ARBA" id="ARBA00022443"/>
    </source>
</evidence>
<evidence type="ECO:0000256" key="3">
    <source>
        <dbReference type="SAM" id="MobiDB-lite"/>
    </source>
</evidence>
<feature type="region of interest" description="Disordered" evidence="3">
    <location>
        <begin position="333"/>
        <end position="384"/>
    </location>
</feature>
<evidence type="ECO:0000259" key="4">
    <source>
        <dbReference type="PROSITE" id="PS50002"/>
    </source>
</evidence>
<dbReference type="EMBL" id="AHAT01003220">
    <property type="status" value="NOT_ANNOTATED_CDS"/>
    <property type="molecule type" value="Genomic_DNA"/>
</dbReference>
<dbReference type="PANTHER" id="PTHR14167:SF6">
    <property type="entry name" value="SH3 DOMAIN-CONTAINING KINASE-BINDING PROTEIN 1"/>
    <property type="match status" value="1"/>
</dbReference>
<dbReference type="HOGENOM" id="CLU_024255_1_0_1"/>
<dbReference type="InterPro" id="IPR036028">
    <property type="entry name" value="SH3-like_dom_sf"/>
</dbReference>
<name>W5M772_LEPOC</name>
<dbReference type="PROSITE" id="PS50002">
    <property type="entry name" value="SH3"/>
    <property type="match status" value="2"/>
</dbReference>
<reference evidence="5" key="3">
    <citation type="submission" date="2025-09" db="UniProtKB">
        <authorList>
            <consortium name="Ensembl"/>
        </authorList>
    </citation>
    <scope>IDENTIFICATION</scope>
</reference>
<dbReference type="GO" id="GO:0007015">
    <property type="term" value="P:actin filament organization"/>
    <property type="evidence" value="ECO:0000318"/>
    <property type="project" value="GO_Central"/>
</dbReference>
<dbReference type="STRING" id="7918.ENSLOCP00000004230"/>
<dbReference type="Pfam" id="PF14604">
    <property type="entry name" value="SH3_9"/>
    <property type="match status" value="1"/>
</dbReference>
<feature type="compositionally biased region" description="Basic and acidic residues" evidence="3">
    <location>
        <begin position="512"/>
        <end position="521"/>
    </location>
</feature>
<dbReference type="InterPro" id="IPR001452">
    <property type="entry name" value="SH3_domain"/>
</dbReference>
<dbReference type="PANTHER" id="PTHR14167">
    <property type="entry name" value="SH3 DOMAIN-CONTAINING"/>
    <property type="match status" value="1"/>
</dbReference>
<dbReference type="EMBL" id="AHAT01003221">
    <property type="status" value="NOT_ANNOTATED_CDS"/>
    <property type="molecule type" value="Genomic_DNA"/>
</dbReference>
<proteinExistence type="predicted"/>
<dbReference type="InterPro" id="IPR035772">
    <property type="entry name" value="CIN85_SH3_3"/>
</dbReference>
<feature type="compositionally biased region" description="Low complexity" evidence="3">
    <location>
        <begin position="497"/>
        <end position="509"/>
    </location>
</feature>
<evidence type="ECO:0000256" key="2">
    <source>
        <dbReference type="PROSITE-ProRule" id="PRU00192"/>
    </source>
</evidence>
<keyword evidence="6" id="KW-1185">Reference proteome</keyword>
<dbReference type="Proteomes" id="UP000018468">
    <property type="component" value="Linkage group LG3"/>
</dbReference>
<feature type="region of interest" description="Disordered" evidence="3">
    <location>
        <begin position="243"/>
        <end position="270"/>
    </location>
</feature>
<dbReference type="FunFam" id="2.30.30.40:FF:000089">
    <property type="entry name" value="SH3 domain-containing kinase-binding protein 1"/>
    <property type="match status" value="1"/>
</dbReference>
<dbReference type="EMBL" id="AHAT01003217">
    <property type="status" value="NOT_ANNOTATED_CDS"/>
    <property type="molecule type" value="Genomic_DNA"/>
</dbReference>
<organism evidence="5 6">
    <name type="scientific">Lepisosteus oculatus</name>
    <name type="common">Spotted gar</name>
    <dbReference type="NCBI Taxonomy" id="7918"/>
    <lineage>
        <taxon>Eukaryota</taxon>
        <taxon>Metazoa</taxon>
        <taxon>Chordata</taxon>
        <taxon>Craniata</taxon>
        <taxon>Vertebrata</taxon>
        <taxon>Euteleostomi</taxon>
        <taxon>Actinopterygii</taxon>
        <taxon>Neopterygii</taxon>
        <taxon>Holostei</taxon>
        <taxon>Semionotiformes</taxon>
        <taxon>Lepisosteidae</taxon>
        <taxon>Lepisosteus</taxon>
    </lineage>
</organism>
<feature type="domain" description="SH3" evidence="4">
    <location>
        <begin position="271"/>
        <end position="332"/>
    </location>
</feature>
<dbReference type="GO" id="GO:0016477">
    <property type="term" value="P:cell migration"/>
    <property type="evidence" value="ECO:0000318"/>
    <property type="project" value="GO_Central"/>
</dbReference>
<accession>W5M772</accession>
<feature type="region of interest" description="Disordered" evidence="3">
    <location>
        <begin position="160"/>
        <end position="205"/>
    </location>
</feature>
<dbReference type="eggNOG" id="KOG4348">
    <property type="taxonomic scope" value="Eukaryota"/>
</dbReference>
<protein>
    <submittedName>
        <fullName evidence="5">SH3 domain containing kinase binding protein 1</fullName>
    </submittedName>
</protein>
<dbReference type="EMBL" id="AHAT01003218">
    <property type="status" value="NOT_ANNOTATED_CDS"/>
    <property type="molecule type" value="Genomic_DNA"/>
</dbReference>
<dbReference type="CDD" id="cd12052">
    <property type="entry name" value="SH3_CIN85_1"/>
    <property type="match status" value="1"/>
</dbReference>